<proteinExistence type="predicted"/>
<evidence type="ECO:0000313" key="1">
    <source>
        <dbReference type="EMBL" id="CAD7276792.1"/>
    </source>
</evidence>
<evidence type="ECO:0000313" key="2">
    <source>
        <dbReference type="Proteomes" id="UP000678499"/>
    </source>
</evidence>
<name>A0A7R9BK34_9CRUS</name>
<accession>A0A7R9BK34</accession>
<gene>
    <name evidence="1" type="ORF">NMOB1V02_LOCUS4542</name>
</gene>
<dbReference type="AlphaFoldDB" id="A0A7R9BK34"/>
<protein>
    <recommendedName>
        <fullName evidence="3">Apple domain-containing protein</fullName>
    </recommendedName>
</protein>
<sequence length="219" mass="24007">MVSHQRNFYYFLPANAAAFILLFAPFTAAAITTGYSSSNTRLNQELAVIYKSRSAINDETLTKNVCAGWCQAYPGCTAYSYYFRTIDKFAECKIGPSSTSTQQRTGATVYSKLRMNLFGGEACELQRQCNTSSMMSCVNNVCTCPSTHTLAMDGQQCLPRLTLGISDMVYNGCDPGRVFTSSLRAMSANAAIETNLMGLFFYSDGSVNFDGFDVIMAPF</sequence>
<evidence type="ECO:0008006" key="3">
    <source>
        <dbReference type="Google" id="ProtNLM"/>
    </source>
</evidence>
<dbReference type="EMBL" id="CAJPEX010000716">
    <property type="protein sequence ID" value="CAG0916944.1"/>
    <property type="molecule type" value="Genomic_DNA"/>
</dbReference>
<keyword evidence="2" id="KW-1185">Reference proteome</keyword>
<dbReference type="Proteomes" id="UP000678499">
    <property type="component" value="Unassembled WGS sequence"/>
</dbReference>
<dbReference type="EMBL" id="OA882753">
    <property type="protein sequence ID" value="CAD7276792.1"/>
    <property type="molecule type" value="Genomic_DNA"/>
</dbReference>
<organism evidence="1">
    <name type="scientific">Notodromas monacha</name>
    <dbReference type="NCBI Taxonomy" id="399045"/>
    <lineage>
        <taxon>Eukaryota</taxon>
        <taxon>Metazoa</taxon>
        <taxon>Ecdysozoa</taxon>
        <taxon>Arthropoda</taxon>
        <taxon>Crustacea</taxon>
        <taxon>Oligostraca</taxon>
        <taxon>Ostracoda</taxon>
        <taxon>Podocopa</taxon>
        <taxon>Podocopida</taxon>
        <taxon>Cypridocopina</taxon>
        <taxon>Cypridoidea</taxon>
        <taxon>Cyprididae</taxon>
        <taxon>Notodromas</taxon>
    </lineage>
</organism>
<reference evidence="1" key="1">
    <citation type="submission" date="2020-11" db="EMBL/GenBank/DDBJ databases">
        <authorList>
            <person name="Tran Van P."/>
        </authorList>
    </citation>
    <scope>NUCLEOTIDE SEQUENCE</scope>
</reference>